<dbReference type="STRING" id="151549.A0A4C1XMJ9"/>
<protein>
    <submittedName>
        <fullName evidence="2">Tubby-related protein 4</fullName>
    </submittedName>
</protein>
<feature type="domain" description="Reverse transcriptase" evidence="1">
    <location>
        <begin position="63"/>
        <end position="130"/>
    </location>
</feature>
<dbReference type="Proteomes" id="UP000299102">
    <property type="component" value="Unassembled WGS sequence"/>
</dbReference>
<dbReference type="OrthoDB" id="8775810at2759"/>
<evidence type="ECO:0000313" key="2">
    <source>
        <dbReference type="EMBL" id="GBP63509.1"/>
    </source>
</evidence>
<sequence>MCLQDGFVLVGSVAGQRYWSSMLSLDARITCGCWTPDDAQVYLGTASAQLVVMDVHGAMVSQVRMSGQGCISSPWLFDLFMDGCLYNLKEYECGLRMDELSVKCLLYADDQVILAQSTCELLKMVQLVAEGGITSMAWSCEKFKMEEGDDGGEGCSGATSHVLAVALGSGELVLLRGHDDVSPVRVRTGLRGDTLHMEWANSRELLAVAGTLLPGNGNTSVY</sequence>
<evidence type="ECO:0000313" key="3">
    <source>
        <dbReference type="Proteomes" id="UP000299102"/>
    </source>
</evidence>
<keyword evidence="3" id="KW-1185">Reference proteome</keyword>
<dbReference type="InterPro" id="IPR011047">
    <property type="entry name" value="Quinoprotein_ADH-like_sf"/>
</dbReference>
<name>A0A4C1XMJ9_EUMVA</name>
<accession>A0A4C1XMJ9</accession>
<dbReference type="Pfam" id="PF00078">
    <property type="entry name" value="RVT_1"/>
    <property type="match status" value="1"/>
</dbReference>
<reference evidence="2 3" key="1">
    <citation type="journal article" date="2019" name="Commun. Biol.">
        <title>The bagworm genome reveals a unique fibroin gene that provides high tensile strength.</title>
        <authorList>
            <person name="Kono N."/>
            <person name="Nakamura H."/>
            <person name="Ohtoshi R."/>
            <person name="Tomita M."/>
            <person name="Numata K."/>
            <person name="Arakawa K."/>
        </authorList>
    </citation>
    <scope>NUCLEOTIDE SEQUENCE [LARGE SCALE GENOMIC DNA]</scope>
</reference>
<comment type="caution">
    <text evidence="2">The sequence shown here is derived from an EMBL/GenBank/DDBJ whole genome shotgun (WGS) entry which is preliminary data.</text>
</comment>
<dbReference type="SUPFAM" id="SSF50998">
    <property type="entry name" value="Quinoprotein alcohol dehydrogenase-like"/>
    <property type="match status" value="1"/>
</dbReference>
<dbReference type="EMBL" id="BGZK01000871">
    <property type="protein sequence ID" value="GBP63509.1"/>
    <property type="molecule type" value="Genomic_DNA"/>
</dbReference>
<dbReference type="AlphaFoldDB" id="A0A4C1XMJ9"/>
<gene>
    <name evidence="2" type="primary">Tulp4</name>
    <name evidence="2" type="ORF">EVAR_45669_1</name>
</gene>
<dbReference type="InterPro" id="IPR000477">
    <property type="entry name" value="RT_dom"/>
</dbReference>
<evidence type="ECO:0000259" key="1">
    <source>
        <dbReference type="Pfam" id="PF00078"/>
    </source>
</evidence>
<proteinExistence type="predicted"/>
<organism evidence="2 3">
    <name type="scientific">Eumeta variegata</name>
    <name type="common">Bagworm moth</name>
    <name type="synonym">Eumeta japonica</name>
    <dbReference type="NCBI Taxonomy" id="151549"/>
    <lineage>
        <taxon>Eukaryota</taxon>
        <taxon>Metazoa</taxon>
        <taxon>Ecdysozoa</taxon>
        <taxon>Arthropoda</taxon>
        <taxon>Hexapoda</taxon>
        <taxon>Insecta</taxon>
        <taxon>Pterygota</taxon>
        <taxon>Neoptera</taxon>
        <taxon>Endopterygota</taxon>
        <taxon>Lepidoptera</taxon>
        <taxon>Glossata</taxon>
        <taxon>Ditrysia</taxon>
        <taxon>Tineoidea</taxon>
        <taxon>Psychidae</taxon>
        <taxon>Oiketicinae</taxon>
        <taxon>Eumeta</taxon>
    </lineage>
</organism>